<reference evidence="1 2" key="1">
    <citation type="submission" date="2018-05" db="EMBL/GenBank/DDBJ databases">
        <title>Draft genome sequence of Scytalidium lignicola DSM 105466, a ubiquitous saprotrophic fungus.</title>
        <authorList>
            <person name="Buettner E."/>
            <person name="Gebauer A.M."/>
            <person name="Hofrichter M."/>
            <person name="Liers C."/>
            <person name="Kellner H."/>
        </authorList>
    </citation>
    <scope>NUCLEOTIDE SEQUENCE [LARGE SCALE GENOMIC DNA]</scope>
    <source>
        <strain evidence="1 2">DSM 105466</strain>
    </source>
</reference>
<organism evidence="1 2">
    <name type="scientific">Scytalidium lignicola</name>
    <name type="common">Hyphomycete</name>
    <dbReference type="NCBI Taxonomy" id="5539"/>
    <lineage>
        <taxon>Eukaryota</taxon>
        <taxon>Fungi</taxon>
        <taxon>Dikarya</taxon>
        <taxon>Ascomycota</taxon>
        <taxon>Pezizomycotina</taxon>
        <taxon>Leotiomycetes</taxon>
        <taxon>Leotiomycetes incertae sedis</taxon>
        <taxon>Scytalidium</taxon>
    </lineage>
</organism>
<accession>A0A3E2HF27</accession>
<dbReference type="InterPro" id="IPR016181">
    <property type="entry name" value="Acyl_CoA_acyltransferase"/>
</dbReference>
<dbReference type="Proteomes" id="UP000258309">
    <property type="component" value="Unassembled WGS sequence"/>
</dbReference>
<dbReference type="EMBL" id="NCSJ02000069">
    <property type="protein sequence ID" value="RFU31763.1"/>
    <property type="molecule type" value="Genomic_DNA"/>
</dbReference>
<dbReference type="Gene3D" id="3.40.630.30">
    <property type="match status" value="1"/>
</dbReference>
<feature type="non-terminal residue" evidence="1">
    <location>
        <position position="1"/>
    </location>
</feature>
<dbReference type="InterPro" id="IPR052523">
    <property type="entry name" value="Trichothecene_AcTrans"/>
</dbReference>
<dbReference type="PANTHER" id="PTHR42791:SF2">
    <property type="entry name" value="N-ACETYLTRANSFERASE DOMAIN-CONTAINING PROTEIN"/>
    <property type="match status" value="1"/>
</dbReference>
<comment type="caution">
    <text evidence="1">The sequence shown here is derived from an EMBL/GenBank/DDBJ whole genome shotgun (WGS) entry which is preliminary data.</text>
</comment>
<dbReference type="STRING" id="5539.A0A3E2HF27"/>
<dbReference type="AlphaFoldDB" id="A0A3E2HF27"/>
<sequence>MSGQSPAPPFSDLRLASLSNLPRIGVVAAAGFKYSQVFEFTRPYHNQYPEDTVKDYQRIFREQILDPEWIVLVKEDLFDPNEGEEGILGLGPKNRFPDPAVSSNDLMERVIVGVCSWKLEEGSHRKGDFQPPSLDLASCEEIGYSEEISGFPSRDIDPERLRRVNRAIDEIEKEYFRHACLLEMIVVHPTYWRRGHGSALASWGISLTKLDNVNHGVIASKMGEVLFSSLGFEYIKHFHVEGDEDAPKGIDLAVFAIWRRKE</sequence>
<evidence type="ECO:0000313" key="2">
    <source>
        <dbReference type="Proteomes" id="UP000258309"/>
    </source>
</evidence>
<dbReference type="OrthoDB" id="4738875at2759"/>
<keyword evidence="2" id="KW-1185">Reference proteome</keyword>
<protein>
    <recommendedName>
        <fullName evidence="3">N-acetyltransferase domain-containing protein</fullName>
    </recommendedName>
</protein>
<name>A0A3E2HF27_SCYLI</name>
<evidence type="ECO:0008006" key="3">
    <source>
        <dbReference type="Google" id="ProtNLM"/>
    </source>
</evidence>
<evidence type="ECO:0000313" key="1">
    <source>
        <dbReference type="EMBL" id="RFU31763.1"/>
    </source>
</evidence>
<dbReference type="SUPFAM" id="SSF55729">
    <property type="entry name" value="Acyl-CoA N-acyltransferases (Nat)"/>
    <property type="match status" value="1"/>
</dbReference>
<feature type="non-terminal residue" evidence="1">
    <location>
        <position position="262"/>
    </location>
</feature>
<proteinExistence type="predicted"/>
<dbReference type="PANTHER" id="PTHR42791">
    <property type="entry name" value="GNAT FAMILY ACETYLTRANSFERASE"/>
    <property type="match status" value="1"/>
</dbReference>
<gene>
    <name evidence="1" type="ORF">B7463_g4607</name>
</gene>
<dbReference type="OMA" id="SPLFRWE"/>